<accession>A0A6G1QJ78</accession>
<reference evidence="1 2" key="1">
    <citation type="submission" date="2019-02" db="EMBL/GenBank/DDBJ databases">
        <title>Opniocepnalus argus genome.</title>
        <authorList>
            <person name="Zhou C."/>
            <person name="Xiao S."/>
        </authorList>
    </citation>
    <scope>NUCLEOTIDE SEQUENCE [LARGE SCALE GENOMIC DNA]</scope>
    <source>
        <strain evidence="1">OARG1902GOOAL</strain>
        <tissue evidence="1">Muscle</tissue>
    </source>
</reference>
<dbReference type="AlphaFoldDB" id="A0A6G1QJ78"/>
<gene>
    <name evidence="1" type="ORF">EXN66_Car018202</name>
</gene>
<protein>
    <submittedName>
        <fullName evidence="1">Uncharacterized protein</fullName>
    </submittedName>
</protein>
<organism evidence="1 2">
    <name type="scientific">Channa argus</name>
    <name type="common">Northern snakehead</name>
    <name type="synonym">Ophicephalus argus</name>
    <dbReference type="NCBI Taxonomy" id="215402"/>
    <lineage>
        <taxon>Eukaryota</taxon>
        <taxon>Metazoa</taxon>
        <taxon>Chordata</taxon>
        <taxon>Craniata</taxon>
        <taxon>Vertebrata</taxon>
        <taxon>Euteleostomi</taxon>
        <taxon>Actinopterygii</taxon>
        <taxon>Neopterygii</taxon>
        <taxon>Teleostei</taxon>
        <taxon>Neoteleostei</taxon>
        <taxon>Acanthomorphata</taxon>
        <taxon>Anabantaria</taxon>
        <taxon>Anabantiformes</taxon>
        <taxon>Channoidei</taxon>
        <taxon>Channidae</taxon>
        <taxon>Channa</taxon>
    </lineage>
</organism>
<keyword evidence="2" id="KW-1185">Reference proteome</keyword>
<proteinExistence type="predicted"/>
<sequence>MKAFSTNCTHVTLSDHIGQMKRIYQNQCNKCIKVMHMQWGGYEGSSPCPFPNNLEVPLSTLTNLVS</sequence>
<name>A0A6G1QJ78_CHAAH</name>
<evidence type="ECO:0000313" key="1">
    <source>
        <dbReference type="EMBL" id="KAF3702514.1"/>
    </source>
</evidence>
<dbReference type="EMBL" id="CM015729">
    <property type="protein sequence ID" value="KAF3702514.1"/>
    <property type="molecule type" value="Genomic_DNA"/>
</dbReference>
<reference evidence="2" key="2">
    <citation type="submission" date="2019-02" db="EMBL/GenBank/DDBJ databases">
        <title>Opniocepnalus argus Var Kimnra genome.</title>
        <authorList>
            <person name="Zhou C."/>
            <person name="Xiao S."/>
        </authorList>
    </citation>
    <scope>NUCLEOTIDE SEQUENCE [LARGE SCALE GENOMIC DNA]</scope>
</reference>
<dbReference type="Proteomes" id="UP000503349">
    <property type="component" value="Chromosome 18"/>
</dbReference>
<evidence type="ECO:0000313" key="2">
    <source>
        <dbReference type="Proteomes" id="UP000503349"/>
    </source>
</evidence>